<dbReference type="EC" id="2.1.1.37" evidence="7"/>
<keyword evidence="2 5" id="KW-0808">Transferase</keyword>
<dbReference type="SUPFAM" id="SSF53335">
    <property type="entry name" value="S-adenosyl-L-methionine-dependent methyltransferases"/>
    <property type="match status" value="1"/>
</dbReference>
<gene>
    <name evidence="8" type="ORF">JCM21738_4999</name>
</gene>
<dbReference type="NCBIfam" id="TIGR00675">
    <property type="entry name" value="dcm"/>
    <property type="match status" value="1"/>
</dbReference>
<dbReference type="InterPro" id="IPR050750">
    <property type="entry name" value="C5-MTase"/>
</dbReference>
<dbReference type="Gene3D" id="3.90.120.30">
    <property type="match status" value="1"/>
</dbReference>
<evidence type="ECO:0000256" key="1">
    <source>
        <dbReference type="ARBA" id="ARBA00022603"/>
    </source>
</evidence>
<keyword evidence="1 5" id="KW-0489">Methyltransferase</keyword>
<protein>
    <recommendedName>
        <fullName evidence="7">Cytosine-specific methyltransferase</fullName>
        <ecNumber evidence="7">2.1.1.37</ecNumber>
    </recommendedName>
</protein>
<evidence type="ECO:0000256" key="5">
    <source>
        <dbReference type="PROSITE-ProRule" id="PRU01016"/>
    </source>
</evidence>
<dbReference type="GO" id="GO:0003886">
    <property type="term" value="F:DNA (cytosine-5-)-methyltransferase activity"/>
    <property type="evidence" value="ECO:0007669"/>
    <property type="project" value="UniProtKB-EC"/>
</dbReference>
<dbReference type="RefSeq" id="WP_023614509.1">
    <property type="nucleotide sequence ID" value="NZ_BAUW01000111.1"/>
</dbReference>
<dbReference type="InterPro" id="IPR031303">
    <property type="entry name" value="C5_meth_CS"/>
</dbReference>
<accession>W4RV38</accession>
<evidence type="ECO:0000256" key="6">
    <source>
        <dbReference type="RuleBase" id="RU000416"/>
    </source>
</evidence>
<evidence type="ECO:0000313" key="9">
    <source>
        <dbReference type="Proteomes" id="UP000018949"/>
    </source>
</evidence>
<dbReference type="Proteomes" id="UP000018949">
    <property type="component" value="Unassembled WGS sequence"/>
</dbReference>
<comment type="catalytic activity">
    <reaction evidence="7">
        <text>a 2'-deoxycytidine in DNA + S-adenosyl-L-methionine = a 5-methyl-2'-deoxycytidine in DNA + S-adenosyl-L-homocysteine + H(+)</text>
        <dbReference type="Rhea" id="RHEA:13681"/>
        <dbReference type="Rhea" id="RHEA-COMP:11369"/>
        <dbReference type="Rhea" id="RHEA-COMP:11370"/>
        <dbReference type="ChEBI" id="CHEBI:15378"/>
        <dbReference type="ChEBI" id="CHEBI:57856"/>
        <dbReference type="ChEBI" id="CHEBI:59789"/>
        <dbReference type="ChEBI" id="CHEBI:85452"/>
        <dbReference type="ChEBI" id="CHEBI:85454"/>
        <dbReference type="EC" id="2.1.1.37"/>
    </reaction>
</comment>
<evidence type="ECO:0000256" key="7">
    <source>
        <dbReference type="RuleBase" id="RU000417"/>
    </source>
</evidence>
<dbReference type="GO" id="GO:0009307">
    <property type="term" value="P:DNA restriction-modification system"/>
    <property type="evidence" value="ECO:0007669"/>
    <property type="project" value="UniProtKB-KW"/>
</dbReference>
<comment type="caution">
    <text evidence="8">The sequence shown here is derived from an EMBL/GenBank/DDBJ whole genome shotgun (WGS) entry which is preliminary data.</text>
</comment>
<comment type="similarity">
    <text evidence="5 6">Belongs to the class I-like SAM-binding methyltransferase superfamily. C5-methyltransferase family.</text>
</comment>
<feature type="active site" evidence="5">
    <location>
        <position position="82"/>
    </location>
</feature>
<evidence type="ECO:0000313" key="8">
    <source>
        <dbReference type="EMBL" id="GAE47952.1"/>
    </source>
</evidence>
<dbReference type="Pfam" id="PF00145">
    <property type="entry name" value="DNA_methylase"/>
    <property type="match status" value="1"/>
</dbReference>
<dbReference type="InterPro" id="IPR018117">
    <property type="entry name" value="C5_DNA_meth_AS"/>
</dbReference>
<organism evidence="8 9">
    <name type="scientific">Mesobacillus boroniphilus JCM 21738</name>
    <dbReference type="NCBI Taxonomy" id="1294265"/>
    <lineage>
        <taxon>Bacteria</taxon>
        <taxon>Bacillati</taxon>
        <taxon>Bacillota</taxon>
        <taxon>Bacilli</taxon>
        <taxon>Bacillales</taxon>
        <taxon>Bacillaceae</taxon>
        <taxon>Mesobacillus</taxon>
    </lineage>
</organism>
<dbReference type="AlphaFoldDB" id="W4RV38"/>
<dbReference type="PANTHER" id="PTHR46098">
    <property type="entry name" value="TRNA (CYTOSINE(38)-C(5))-METHYLTRANSFERASE"/>
    <property type="match status" value="1"/>
</dbReference>
<dbReference type="EMBL" id="BAUW01000111">
    <property type="protein sequence ID" value="GAE47952.1"/>
    <property type="molecule type" value="Genomic_DNA"/>
</dbReference>
<sequence>MLKVAELFAGVGGFRLGLEATNGFEVVWGNQWEPSKKAQDAFDCYARRFEGKGIHSNEDIAKVDANRLIDLNVDMIVGGFPCQDYSVARTLSGEKGIQGKKGVLFWEIIRLATDLRPKYLLLENVDRLLKSPSKQRGRDFSVMLASFRDLGYSVEWRVINAAEYGQAQRRRRVFIFAIRNDSPYLKVRQNIEDELMIKREGFFAGAFPVTDDTSKYNPDSFILPQDLVEISEHFYSKYMNAGIMRDGVVYTEEVTPKLESPVTLNDIIESNVDEKYYLSEAQIEKFEYLKGPKKIERTSASGHSYVFSEGGMAFPETLDKPGRTMLTSEGTINRSSHVIEDPETKRIRVLTPVECERLNGFPDNWTEGMSDRMRYFCMGNALVVGLIQRMGERILEIEQEEQEAIKNDPQQLSLF</sequence>
<dbReference type="PRINTS" id="PR00105">
    <property type="entry name" value="C5METTRFRASE"/>
</dbReference>
<dbReference type="PROSITE" id="PS51679">
    <property type="entry name" value="SAM_MT_C5"/>
    <property type="match status" value="1"/>
</dbReference>
<evidence type="ECO:0000256" key="3">
    <source>
        <dbReference type="ARBA" id="ARBA00022691"/>
    </source>
</evidence>
<dbReference type="PROSITE" id="PS00095">
    <property type="entry name" value="C5_MTASE_2"/>
    <property type="match status" value="1"/>
</dbReference>
<dbReference type="InterPro" id="IPR029063">
    <property type="entry name" value="SAM-dependent_MTases_sf"/>
</dbReference>
<proteinExistence type="inferred from homology"/>
<evidence type="ECO:0000256" key="2">
    <source>
        <dbReference type="ARBA" id="ARBA00022679"/>
    </source>
</evidence>
<keyword evidence="9" id="KW-1185">Reference proteome</keyword>
<keyword evidence="4" id="KW-0680">Restriction system</keyword>
<dbReference type="InterPro" id="IPR001525">
    <property type="entry name" value="C5_MeTfrase"/>
</dbReference>
<dbReference type="GO" id="GO:0032259">
    <property type="term" value="P:methylation"/>
    <property type="evidence" value="ECO:0007669"/>
    <property type="project" value="UniProtKB-KW"/>
</dbReference>
<dbReference type="PANTHER" id="PTHR46098:SF1">
    <property type="entry name" value="TRNA (CYTOSINE(38)-C(5))-METHYLTRANSFERASE"/>
    <property type="match status" value="1"/>
</dbReference>
<evidence type="ECO:0000256" key="4">
    <source>
        <dbReference type="ARBA" id="ARBA00022747"/>
    </source>
</evidence>
<name>W4RV38_9BACI</name>
<dbReference type="Gene3D" id="3.40.50.150">
    <property type="entry name" value="Vaccinia Virus protein VP39"/>
    <property type="match status" value="1"/>
</dbReference>
<keyword evidence="3 5" id="KW-0949">S-adenosyl-L-methionine</keyword>
<dbReference type="eggNOG" id="COG0270">
    <property type="taxonomic scope" value="Bacteria"/>
</dbReference>
<dbReference type="PROSITE" id="PS00094">
    <property type="entry name" value="C5_MTASE_1"/>
    <property type="match status" value="1"/>
</dbReference>
<reference evidence="8 9" key="1">
    <citation type="submission" date="2013-12" db="EMBL/GenBank/DDBJ databases">
        <title>NBRP : Genome information of microbial organism related human and environment.</title>
        <authorList>
            <person name="Hattori M."/>
            <person name="Oshima K."/>
            <person name="Inaba H."/>
            <person name="Suda W."/>
            <person name="Sakamoto M."/>
            <person name="Iino T."/>
            <person name="Kitahara M."/>
            <person name="Oshida Y."/>
            <person name="Iida T."/>
            <person name="Kudo T."/>
            <person name="Itoh T."/>
            <person name="Ahmed I."/>
            <person name="Ohkuma M."/>
        </authorList>
    </citation>
    <scope>NUCLEOTIDE SEQUENCE [LARGE SCALE GENOMIC DNA]</scope>
    <source>
        <strain evidence="8 9">JCM 21738</strain>
    </source>
</reference>